<evidence type="ECO:0000313" key="1">
    <source>
        <dbReference type="EMBL" id="MCF5545765.1"/>
    </source>
</evidence>
<comment type="caution">
    <text evidence="1">The sequence shown here is derived from an EMBL/GenBank/DDBJ whole genome shotgun (WGS) entry which is preliminary data.</text>
</comment>
<gene>
    <name evidence="1" type="ORF">GIV68_13575</name>
</gene>
<sequence>MPKKTPQTANVTRSATHHHAVAYDEQDIFFRNTPSRQSGLVLREGQVVTYDLIRGPGGEWMAANIELMEESPLN</sequence>
<keyword evidence="2" id="KW-1185">Reference proteome</keyword>
<dbReference type="RefSeq" id="WP_236371424.1">
    <property type="nucleotide sequence ID" value="NZ_WKAT01000024.1"/>
</dbReference>
<accession>A0ABS9GJG3</accession>
<proteinExistence type="predicted"/>
<dbReference type="Proteomes" id="UP000814158">
    <property type="component" value="Unassembled WGS sequence"/>
</dbReference>
<organism evidence="1 2">
    <name type="scientific">Pseudomonas salomonii</name>
    <dbReference type="NCBI Taxonomy" id="191391"/>
    <lineage>
        <taxon>Bacteria</taxon>
        <taxon>Pseudomonadati</taxon>
        <taxon>Pseudomonadota</taxon>
        <taxon>Gammaproteobacteria</taxon>
        <taxon>Pseudomonadales</taxon>
        <taxon>Pseudomonadaceae</taxon>
        <taxon>Pseudomonas</taxon>
    </lineage>
</organism>
<name>A0ABS9GJG3_9PSED</name>
<dbReference type="EMBL" id="WKAT01000024">
    <property type="protein sequence ID" value="MCF5545765.1"/>
    <property type="molecule type" value="Genomic_DNA"/>
</dbReference>
<reference evidence="1 2" key="1">
    <citation type="submission" date="2019-11" db="EMBL/GenBank/DDBJ databases">
        <title>Epiphytic Pseudomonas syringae from cherry orchards.</title>
        <authorList>
            <person name="Hulin M.T."/>
        </authorList>
    </citation>
    <scope>NUCLEOTIDE SEQUENCE [LARGE SCALE GENOMIC DNA]</scope>
    <source>
        <strain evidence="1 2">PA-3-2A</strain>
    </source>
</reference>
<protein>
    <submittedName>
        <fullName evidence="1">Cold shock domain-containing protein</fullName>
    </submittedName>
</protein>
<evidence type="ECO:0000313" key="2">
    <source>
        <dbReference type="Proteomes" id="UP000814158"/>
    </source>
</evidence>